<dbReference type="GO" id="GO:0003700">
    <property type="term" value="F:DNA-binding transcription factor activity"/>
    <property type="evidence" value="ECO:0007669"/>
    <property type="project" value="InterPro"/>
</dbReference>
<dbReference type="InterPro" id="IPR010499">
    <property type="entry name" value="AraC_E-bd"/>
</dbReference>
<proteinExistence type="predicted"/>
<feature type="domain" description="HTH merR-type" evidence="5">
    <location>
        <begin position="5"/>
        <end position="75"/>
    </location>
</feature>
<organism evidence="6 7">
    <name type="scientific">Methanomicrobium antiquum</name>
    <dbReference type="NCBI Taxonomy" id="487686"/>
    <lineage>
        <taxon>Archaea</taxon>
        <taxon>Methanobacteriati</taxon>
        <taxon>Methanobacteriota</taxon>
        <taxon>Stenosarchaea group</taxon>
        <taxon>Methanomicrobia</taxon>
        <taxon>Methanomicrobiales</taxon>
        <taxon>Methanomicrobiaceae</taxon>
        <taxon>Methanomicrobium</taxon>
    </lineage>
</organism>
<dbReference type="InterPro" id="IPR009061">
    <property type="entry name" value="DNA-bd_dom_put_sf"/>
</dbReference>
<dbReference type="AlphaFoldDB" id="A0AAF0FNF7"/>
<accession>A0AAF0FNF7</accession>
<reference evidence="6" key="1">
    <citation type="submission" date="2022-01" db="EMBL/GenBank/DDBJ databases">
        <title>Complete genome of Methanomicrobium antiquum DSM 21220.</title>
        <authorList>
            <person name="Chen S.-C."/>
            <person name="You Y.-T."/>
            <person name="Zhou Y.-Z."/>
            <person name="Lai M.-C."/>
        </authorList>
    </citation>
    <scope>NUCLEOTIDE SEQUENCE</scope>
    <source>
        <strain evidence="6">DSM 21220</strain>
    </source>
</reference>
<protein>
    <submittedName>
        <fullName evidence="6">GyrI-like domain-containing protein</fullName>
    </submittedName>
</protein>
<evidence type="ECO:0000313" key="6">
    <source>
        <dbReference type="EMBL" id="WFN37518.1"/>
    </source>
</evidence>
<gene>
    <name evidence="6" type="ORF">L1994_03785</name>
</gene>
<evidence type="ECO:0000259" key="5">
    <source>
        <dbReference type="PROSITE" id="PS50937"/>
    </source>
</evidence>
<dbReference type="Pfam" id="PF06445">
    <property type="entry name" value="GyrI-like"/>
    <property type="match status" value="1"/>
</dbReference>
<keyword evidence="1" id="KW-0678">Repressor</keyword>
<dbReference type="PROSITE" id="PS50937">
    <property type="entry name" value="HTH_MERR_2"/>
    <property type="match status" value="1"/>
</dbReference>
<dbReference type="Pfam" id="PF13411">
    <property type="entry name" value="MerR_1"/>
    <property type="match status" value="1"/>
</dbReference>
<dbReference type="SMART" id="SM00871">
    <property type="entry name" value="AraC_E_bind"/>
    <property type="match status" value="1"/>
</dbReference>
<dbReference type="Gene3D" id="3.20.80.10">
    <property type="entry name" value="Regulatory factor, effector binding domain"/>
    <property type="match status" value="1"/>
</dbReference>
<dbReference type="PANTHER" id="PTHR30204">
    <property type="entry name" value="REDOX-CYCLING DRUG-SENSING TRANSCRIPTIONAL ACTIVATOR SOXR"/>
    <property type="match status" value="1"/>
</dbReference>
<keyword evidence="3" id="KW-0238">DNA-binding</keyword>
<dbReference type="GeneID" id="79949489"/>
<dbReference type="InterPro" id="IPR011256">
    <property type="entry name" value="Reg_factor_effector_dom_sf"/>
</dbReference>
<dbReference type="KEGG" id="manq:L1994_03785"/>
<evidence type="ECO:0000256" key="4">
    <source>
        <dbReference type="ARBA" id="ARBA00023163"/>
    </source>
</evidence>
<evidence type="ECO:0000256" key="1">
    <source>
        <dbReference type="ARBA" id="ARBA00022491"/>
    </source>
</evidence>
<evidence type="ECO:0000256" key="3">
    <source>
        <dbReference type="ARBA" id="ARBA00023125"/>
    </source>
</evidence>
<evidence type="ECO:0000313" key="7">
    <source>
        <dbReference type="Proteomes" id="UP001218895"/>
    </source>
</evidence>
<evidence type="ECO:0000256" key="2">
    <source>
        <dbReference type="ARBA" id="ARBA00023015"/>
    </source>
</evidence>
<dbReference type="Proteomes" id="UP001218895">
    <property type="component" value="Chromosome"/>
</dbReference>
<keyword evidence="7" id="KW-1185">Reference proteome</keyword>
<dbReference type="PANTHER" id="PTHR30204:SF69">
    <property type="entry name" value="MERR-FAMILY TRANSCRIPTIONAL REGULATOR"/>
    <property type="match status" value="1"/>
</dbReference>
<dbReference type="SMART" id="SM00422">
    <property type="entry name" value="HTH_MERR"/>
    <property type="match status" value="1"/>
</dbReference>
<keyword evidence="2" id="KW-0805">Transcription regulation</keyword>
<keyword evidence="4" id="KW-0804">Transcription</keyword>
<dbReference type="SUPFAM" id="SSF46955">
    <property type="entry name" value="Putative DNA-binding domain"/>
    <property type="match status" value="1"/>
</dbReference>
<dbReference type="InterPro" id="IPR047057">
    <property type="entry name" value="MerR_fam"/>
</dbReference>
<sequence>MPAGKMTIGSFSHMTYLSQKALRLYDKKGVLVPGFKDRFTGYRYYTIDQIEDALKIKVLSKLGFGLLEISEILRAVGDGDDKTVSLLISKKHRETMEEIGRLEKIESLLNQKRDFMELFEMNVSKPVVKDSPALRILSARRTGTYEQICSEISEELIRIINSPENREKGVRITGPCMSLCYDEEYRENDADIEMAIPVRGQVVSDNPAYSVRTIPACTVVSVIYKGPYEHEGFSAAFGNAFKFIAENNLESFGPDRQIYLNDPSETDSKDLLTEVQIPVKKF</sequence>
<name>A0AAF0FNF7_9EURY</name>
<dbReference type="SUPFAM" id="SSF55136">
    <property type="entry name" value="Probable bacterial effector-binding domain"/>
    <property type="match status" value="1"/>
</dbReference>
<dbReference type="RefSeq" id="WP_278100358.1">
    <property type="nucleotide sequence ID" value="NZ_CP091092.1"/>
</dbReference>
<dbReference type="InterPro" id="IPR029442">
    <property type="entry name" value="GyrI-like"/>
</dbReference>
<dbReference type="GO" id="GO:0003677">
    <property type="term" value="F:DNA binding"/>
    <property type="evidence" value="ECO:0007669"/>
    <property type="project" value="UniProtKB-KW"/>
</dbReference>
<dbReference type="EMBL" id="CP091092">
    <property type="protein sequence ID" value="WFN37518.1"/>
    <property type="molecule type" value="Genomic_DNA"/>
</dbReference>
<dbReference type="InterPro" id="IPR000551">
    <property type="entry name" value="MerR-type_HTH_dom"/>
</dbReference>
<dbReference type="Gene3D" id="1.10.1660.10">
    <property type="match status" value="1"/>
</dbReference>